<proteinExistence type="predicted"/>
<sequence>MDGYIGRQAERREFAELLKKKTASLVTCQGRRRIGKSRFIEECAAAADLFLSFIGLPPREGITKQEQLNSFSGHLAKQTAAPSVLLPDWPTAFQLLASQLPAKGSVVVLLDEISWMAIGDKDFAGHLKTAWDQLFSKVPGLTLVLCGSVSSWIEENILNSTGFVGRCSWQFHLKPLPLAE</sequence>
<protein>
    <recommendedName>
        <fullName evidence="3">ATPase domain-containing protein</fullName>
    </recommendedName>
</protein>
<comment type="caution">
    <text evidence="1">The sequence shown here is derived from an EMBL/GenBank/DDBJ whole genome shotgun (WGS) entry which is preliminary data.</text>
</comment>
<dbReference type="PANTHER" id="PTHR34704:SF1">
    <property type="entry name" value="ATPASE"/>
    <property type="match status" value="1"/>
</dbReference>
<dbReference type="PANTHER" id="PTHR34704">
    <property type="entry name" value="ATPASE"/>
    <property type="match status" value="1"/>
</dbReference>
<organism evidence="1 2">
    <name type="scientific">Luteolibacter flavescens</name>
    <dbReference type="NCBI Taxonomy" id="1859460"/>
    <lineage>
        <taxon>Bacteria</taxon>
        <taxon>Pseudomonadati</taxon>
        <taxon>Verrucomicrobiota</taxon>
        <taxon>Verrucomicrobiia</taxon>
        <taxon>Verrucomicrobiales</taxon>
        <taxon>Verrucomicrobiaceae</taxon>
        <taxon>Luteolibacter</taxon>
    </lineage>
</organism>
<name>A0ABT3FKX3_9BACT</name>
<gene>
    <name evidence="1" type="ORF">OKA04_05650</name>
</gene>
<dbReference type="SUPFAM" id="SSF52540">
    <property type="entry name" value="P-loop containing nucleoside triphosphate hydrolases"/>
    <property type="match status" value="1"/>
</dbReference>
<keyword evidence="2" id="KW-1185">Reference proteome</keyword>
<dbReference type="EMBL" id="JAPDDS010000002">
    <property type="protein sequence ID" value="MCW1884206.1"/>
    <property type="molecule type" value="Genomic_DNA"/>
</dbReference>
<dbReference type="RefSeq" id="WP_264500165.1">
    <property type="nucleotide sequence ID" value="NZ_JAPDDS010000002.1"/>
</dbReference>
<evidence type="ECO:0008006" key="3">
    <source>
        <dbReference type="Google" id="ProtNLM"/>
    </source>
</evidence>
<reference evidence="1 2" key="1">
    <citation type="submission" date="2022-10" db="EMBL/GenBank/DDBJ databases">
        <title>Luteolibacter flavescens strain MCCC 1K03193, whole genome shotgun sequencing project.</title>
        <authorList>
            <person name="Zhao G."/>
            <person name="Shen L."/>
        </authorList>
    </citation>
    <scope>NUCLEOTIDE SEQUENCE [LARGE SCALE GENOMIC DNA]</scope>
    <source>
        <strain evidence="1 2">MCCC 1K03193</strain>
    </source>
</reference>
<dbReference type="InterPro" id="IPR027417">
    <property type="entry name" value="P-loop_NTPase"/>
</dbReference>
<evidence type="ECO:0000313" key="2">
    <source>
        <dbReference type="Proteomes" id="UP001207930"/>
    </source>
</evidence>
<dbReference type="Gene3D" id="3.40.50.300">
    <property type="entry name" value="P-loop containing nucleotide triphosphate hydrolases"/>
    <property type="match status" value="1"/>
</dbReference>
<evidence type="ECO:0000313" key="1">
    <source>
        <dbReference type="EMBL" id="MCW1884206.1"/>
    </source>
</evidence>
<dbReference type="Proteomes" id="UP001207930">
    <property type="component" value="Unassembled WGS sequence"/>
</dbReference>
<accession>A0ABT3FKX3</accession>